<keyword evidence="6 17" id="KW-0732">Signal</keyword>
<dbReference type="PANTHER" id="PTHR27007">
    <property type="match status" value="1"/>
</dbReference>
<keyword evidence="11 16" id="KW-0472">Membrane</keyword>
<keyword evidence="7 14" id="KW-0547">Nucleotide-binding</keyword>
<evidence type="ECO:0000313" key="20">
    <source>
        <dbReference type="Proteomes" id="UP001633002"/>
    </source>
</evidence>
<dbReference type="InterPro" id="IPR011009">
    <property type="entry name" value="Kinase-like_dom_sf"/>
</dbReference>
<dbReference type="GO" id="GO:0005886">
    <property type="term" value="C:plasma membrane"/>
    <property type="evidence" value="ECO:0007669"/>
    <property type="project" value="UniProtKB-SubCell"/>
</dbReference>
<feature type="region of interest" description="Disordered" evidence="15">
    <location>
        <begin position="89"/>
        <end position="111"/>
    </location>
</feature>
<evidence type="ECO:0000256" key="17">
    <source>
        <dbReference type="SAM" id="SignalP"/>
    </source>
</evidence>
<dbReference type="InterPro" id="IPR017441">
    <property type="entry name" value="Protein_kinase_ATP_BS"/>
</dbReference>
<evidence type="ECO:0000256" key="6">
    <source>
        <dbReference type="ARBA" id="ARBA00022729"/>
    </source>
</evidence>
<evidence type="ECO:0000256" key="11">
    <source>
        <dbReference type="ARBA" id="ARBA00023136"/>
    </source>
</evidence>
<evidence type="ECO:0000256" key="15">
    <source>
        <dbReference type="SAM" id="MobiDB-lite"/>
    </source>
</evidence>
<dbReference type="GO" id="GO:0004674">
    <property type="term" value="F:protein serine/threonine kinase activity"/>
    <property type="evidence" value="ECO:0007669"/>
    <property type="project" value="UniProtKB-KW"/>
</dbReference>
<feature type="region of interest" description="Disordered" evidence="15">
    <location>
        <begin position="179"/>
        <end position="207"/>
    </location>
</feature>
<dbReference type="InterPro" id="IPR008271">
    <property type="entry name" value="Ser/Thr_kinase_AS"/>
</dbReference>
<evidence type="ECO:0000256" key="1">
    <source>
        <dbReference type="ARBA" id="ARBA00004251"/>
    </source>
</evidence>
<evidence type="ECO:0000256" key="12">
    <source>
        <dbReference type="ARBA" id="ARBA00023170"/>
    </source>
</evidence>
<keyword evidence="4" id="KW-0808">Transferase</keyword>
<name>A0ABD3IB59_9MARC</name>
<keyword evidence="2" id="KW-1003">Cell membrane</keyword>
<keyword evidence="9 14" id="KW-0067">ATP-binding</keyword>
<dbReference type="Pfam" id="PF07714">
    <property type="entry name" value="PK_Tyr_Ser-Thr"/>
    <property type="match status" value="1"/>
</dbReference>
<gene>
    <name evidence="19" type="ORF">R1sor_018366</name>
</gene>
<feature type="domain" description="Protein kinase" evidence="18">
    <location>
        <begin position="286"/>
        <end position="562"/>
    </location>
</feature>
<keyword evidence="5 16" id="KW-0812">Transmembrane</keyword>
<keyword evidence="13" id="KW-0325">Glycoprotein</keyword>
<feature type="binding site" evidence="14">
    <location>
        <position position="315"/>
    </location>
    <ligand>
        <name>ATP</name>
        <dbReference type="ChEBI" id="CHEBI:30616"/>
    </ligand>
</feature>
<dbReference type="FunFam" id="1.10.510.10:FF:000240">
    <property type="entry name" value="Lectin-domain containing receptor kinase A4.3"/>
    <property type="match status" value="1"/>
</dbReference>
<dbReference type="Gene3D" id="3.30.200.20">
    <property type="entry name" value="Phosphorylase Kinase, domain 1"/>
    <property type="match status" value="1"/>
</dbReference>
<evidence type="ECO:0000256" key="2">
    <source>
        <dbReference type="ARBA" id="ARBA00022475"/>
    </source>
</evidence>
<evidence type="ECO:0000313" key="19">
    <source>
        <dbReference type="EMBL" id="KAL3700344.1"/>
    </source>
</evidence>
<protein>
    <recommendedName>
        <fullName evidence="18">Protein kinase domain-containing protein</fullName>
    </recommendedName>
</protein>
<dbReference type="AlphaFoldDB" id="A0ABD3IB59"/>
<comment type="caution">
    <text evidence="19">The sequence shown here is derived from an EMBL/GenBank/DDBJ whole genome shotgun (WGS) entry which is preliminary data.</text>
</comment>
<dbReference type="InterPro" id="IPR000719">
    <property type="entry name" value="Prot_kinase_dom"/>
</dbReference>
<evidence type="ECO:0000256" key="13">
    <source>
        <dbReference type="ARBA" id="ARBA00023180"/>
    </source>
</evidence>
<evidence type="ECO:0000259" key="18">
    <source>
        <dbReference type="PROSITE" id="PS50011"/>
    </source>
</evidence>
<reference evidence="19 20" key="1">
    <citation type="submission" date="2024-09" db="EMBL/GenBank/DDBJ databases">
        <title>Chromosome-scale assembly of Riccia sorocarpa.</title>
        <authorList>
            <person name="Paukszto L."/>
        </authorList>
    </citation>
    <scope>NUCLEOTIDE SEQUENCE [LARGE SCALE GENOMIC DNA]</scope>
    <source>
        <strain evidence="19">LP-2024</strain>
        <tissue evidence="19">Aerial parts of the thallus</tissue>
    </source>
</reference>
<keyword evidence="10 16" id="KW-1133">Transmembrane helix</keyword>
<dbReference type="InterPro" id="IPR050528">
    <property type="entry name" value="L-type_Lectin-RKs"/>
</dbReference>
<dbReference type="Proteomes" id="UP001633002">
    <property type="component" value="Unassembled WGS sequence"/>
</dbReference>
<dbReference type="InterPro" id="IPR001245">
    <property type="entry name" value="Ser-Thr/Tyr_kinase_cat_dom"/>
</dbReference>
<proteinExistence type="predicted"/>
<evidence type="ECO:0000256" key="8">
    <source>
        <dbReference type="ARBA" id="ARBA00022777"/>
    </source>
</evidence>
<keyword evidence="20" id="KW-1185">Reference proteome</keyword>
<sequence>MDPRLRWLALVLLQVMFLPQGSCDEPFTFSCKNVETESGSLDFTVGECETKPAKDLTWNKTAQTLTVTGSSSVSITFYFNFTQLPSAPSPPSPPSLPSYAADPYGNDPRPPSKILIAKLNESKCEPSTYLSIDQTNSNSDEYTTEAHEFSYNTRLLMNETETTDCELYYFDVIISNPEKSSSKTPATPPSTSTEGPSDQNSNSKKGQKSQKGLVLGLAIGGPFCLLIILGALFVTRRRVPWRKLSPMNSTTSKDNDFTSMNDLSDLEVGAPRVYSYKELSSATHGFSPKYVVGEGGFGTVYKGVLKDVPCPLAIKRLSQYARQGAREFLAEVKIISQLRHRNLVQLLGWCLERDELILVYEYMPNGDLDDLIYSDNPKVELSWKQRYNILCGVATALVYLHEEWVQRVVHRDVKTSNVMLDSNLNARLGDFGLARLSAHSQAPQSTLVAGTLGYLAPEFTSSGKATDKTDVYSFGVVALEVTCAQRPLSPDLILVDWVWNHHKQETLLEAVDQRLDPKLRSTDDELQMKTVLQVGLLCCHPDPNARPGMRQVFNMLKGEASLPRVPRSKPVASYVEDD</sequence>
<evidence type="ECO:0000256" key="14">
    <source>
        <dbReference type="PROSITE-ProRule" id="PRU10141"/>
    </source>
</evidence>
<keyword evidence="8" id="KW-0418">Kinase</keyword>
<evidence type="ECO:0000256" key="7">
    <source>
        <dbReference type="ARBA" id="ARBA00022741"/>
    </source>
</evidence>
<dbReference type="GO" id="GO:0005524">
    <property type="term" value="F:ATP binding"/>
    <property type="evidence" value="ECO:0007669"/>
    <property type="project" value="UniProtKB-UniRule"/>
</dbReference>
<dbReference type="SUPFAM" id="SSF56112">
    <property type="entry name" value="Protein kinase-like (PK-like)"/>
    <property type="match status" value="1"/>
</dbReference>
<dbReference type="PROSITE" id="PS00107">
    <property type="entry name" value="PROTEIN_KINASE_ATP"/>
    <property type="match status" value="1"/>
</dbReference>
<dbReference type="GO" id="GO:0002229">
    <property type="term" value="P:defense response to oomycetes"/>
    <property type="evidence" value="ECO:0007669"/>
    <property type="project" value="UniProtKB-ARBA"/>
</dbReference>
<dbReference type="PROSITE" id="PS00108">
    <property type="entry name" value="PROTEIN_KINASE_ST"/>
    <property type="match status" value="1"/>
</dbReference>
<feature type="transmembrane region" description="Helical" evidence="16">
    <location>
        <begin position="213"/>
        <end position="234"/>
    </location>
</feature>
<accession>A0ABD3IB59</accession>
<dbReference type="EMBL" id="JBJQOH010000001">
    <property type="protein sequence ID" value="KAL3700344.1"/>
    <property type="molecule type" value="Genomic_DNA"/>
</dbReference>
<dbReference type="SMART" id="SM00220">
    <property type="entry name" value="S_TKc"/>
    <property type="match status" value="1"/>
</dbReference>
<evidence type="ECO:0000256" key="16">
    <source>
        <dbReference type="SAM" id="Phobius"/>
    </source>
</evidence>
<evidence type="ECO:0000256" key="4">
    <source>
        <dbReference type="ARBA" id="ARBA00022679"/>
    </source>
</evidence>
<evidence type="ECO:0000256" key="5">
    <source>
        <dbReference type="ARBA" id="ARBA00022692"/>
    </source>
</evidence>
<evidence type="ECO:0000256" key="3">
    <source>
        <dbReference type="ARBA" id="ARBA00022527"/>
    </source>
</evidence>
<comment type="subcellular location">
    <subcellularLocation>
        <location evidence="1">Cell membrane</location>
        <topology evidence="1">Single-pass type I membrane protein</topology>
    </subcellularLocation>
</comment>
<feature type="chain" id="PRO_5044832145" description="Protein kinase domain-containing protein" evidence="17">
    <location>
        <begin position="24"/>
        <end position="578"/>
    </location>
</feature>
<keyword evidence="3" id="KW-0723">Serine/threonine-protein kinase</keyword>
<feature type="signal peptide" evidence="17">
    <location>
        <begin position="1"/>
        <end position="23"/>
    </location>
</feature>
<dbReference type="CDD" id="cd14066">
    <property type="entry name" value="STKc_IRAK"/>
    <property type="match status" value="1"/>
</dbReference>
<dbReference type="Gene3D" id="1.10.510.10">
    <property type="entry name" value="Transferase(Phosphotransferase) domain 1"/>
    <property type="match status" value="1"/>
</dbReference>
<organism evidence="19 20">
    <name type="scientific">Riccia sorocarpa</name>
    <dbReference type="NCBI Taxonomy" id="122646"/>
    <lineage>
        <taxon>Eukaryota</taxon>
        <taxon>Viridiplantae</taxon>
        <taxon>Streptophyta</taxon>
        <taxon>Embryophyta</taxon>
        <taxon>Marchantiophyta</taxon>
        <taxon>Marchantiopsida</taxon>
        <taxon>Marchantiidae</taxon>
        <taxon>Marchantiales</taxon>
        <taxon>Ricciaceae</taxon>
        <taxon>Riccia</taxon>
    </lineage>
</organism>
<keyword evidence="12" id="KW-0675">Receptor</keyword>
<evidence type="ECO:0000256" key="9">
    <source>
        <dbReference type="ARBA" id="ARBA00022840"/>
    </source>
</evidence>
<dbReference type="FunFam" id="3.30.200.20:FF:000039">
    <property type="entry name" value="receptor-like protein kinase FERONIA"/>
    <property type="match status" value="1"/>
</dbReference>
<evidence type="ECO:0000256" key="10">
    <source>
        <dbReference type="ARBA" id="ARBA00022989"/>
    </source>
</evidence>
<dbReference type="PROSITE" id="PS50011">
    <property type="entry name" value="PROTEIN_KINASE_DOM"/>
    <property type="match status" value="1"/>
</dbReference>